<comment type="caution">
    <text evidence="1">The sequence shown here is derived from an EMBL/GenBank/DDBJ whole genome shotgun (WGS) entry which is preliminary data.</text>
</comment>
<accession>A0A8X6F609</accession>
<evidence type="ECO:0000313" key="2">
    <source>
        <dbReference type="Proteomes" id="UP000887116"/>
    </source>
</evidence>
<keyword evidence="2" id="KW-1185">Reference proteome</keyword>
<proteinExistence type="predicted"/>
<dbReference type="EMBL" id="BMAO01021144">
    <property type="protein sequence ID" value="GFQ72100.1"/>
    <property type="molecule type" value="Genomic_DNA"/>
</dbReference>
<protein>
    <submittedName>
        <fullName evidence="1">Uncharacterized protein</fullName>
    </submittedName>
</protein>
<dbReference type="AlphaFoldDB" id="A0A8X6F609"/>
<organism evidence="1 2">
    <name type="scientific">Trichonephila clavata</name>
    <name type="common">Joro spider</name>
    <name type="synonym">Nephila clavata</name>
    <dbReference type="NCBI Taxonomy" id="2740835"/>
    <lineage>
        <taxon>Eukaryota</taxon>
        <taxon>Metazoa</taxon>
        <taxon>Ecdysozoa</taxon>
        <taxon>Arthropoda</taxon>
        <taxon>Chelicerata</taxon>
        <taxon>Arachnida</taxon>
        <taxon>Araneae</taxon>
        <taxon>Araneomorphae</taxon>
        <taxon>Entelegynae</taxon>
        <taxon>Araneoidea</taxon>
        <taxon>Nephilidae</taxon>
        <taxon>Trichonephila</taxon>
    </lineage>
</organism>
<gene>
    <name evidence="1" type="ORF">TNCT_232371</name>
</gene>
<reference evidence="1" key="1">
    <citation type="submission" date="2020-07" db="EMBL/GenBank/DDBJ databases">
        <title>Multicomponent nature underlies the extraordinary mechanical properties of spider dragline silk.</title>
        <authorList>
            <person name="Kono N."/>
            <person name="Nakamura H."/>
            <person name="Mori M."/>
            <person name="Yoshida Y."/>
            <person name="Ohtoshi R."/>
            <person name="Malay A.D."/>
            <person name="Moran D.A.P."/>
            <person name="Tomita M."/>
            <person name="Numata K."/>
            <person name="Arakawa K."/>
        </authorList>
    </citation>
    <scope>NUCLEOTIDE SEQUENCE</scope>
</reference>
<evidence type="ECO:0000313" key="1">
    <source>
        <dbReference type="EMBL" id="GFQ72100.1"/>
    </source>
</evidence>
<name>A0A8X6F609_TRICU</name>
<dbReference type="Proteomes" id="UP000887116">
    <property type="component" value="Unassembled WGS sequence"/>
</dbReference>
<sequence length="78" mass="9000">MDNNVYWVMADGVLNDDSCSSSWTRGSVVSVCAEICYVEGVAWFEEGFLQSDNIRFVGFNEMEQFFFLFQYTIRVLAD</sequence>